<gene>
    <name evidence="2" type="ORF">SNEC2469_LOCUS26123</name>
</gene>
<proteinExistence type="predicted"/>
<evidence type="ECO:0000256" key="1">
    <source>
        <dbReference type="SAM" id="MobiDB-lite"/>
    </source>
</evidence>
<feature type="region of interest" description="Disordered" evidence="1">
    <location>
        <begin position="96"/>
        <end position="152"/>
    </location>
</feature>
<protein>
    <submittedName>
        <fullName evidence="2">Uncharacterized protein</fullName>
    </submittedName>
</protein>
<dbReference type="AlphaFoldDB" id="A0A813A2W7"/>
<comment type="caution">
    <text evidence="2">The sequence shown here is derived from an EMBL/GenBank/DDBJ whole genome shotgun (WGS) entry which is preliminary data.</text>
</comment>
<dbReference type="OrthoDB" id="418825at2759"/>
<name>A0A813A2W7_9DINO</name>
<evidence type="ECO:0000313" key="2">
    <source>
        <dbReference type="EMBL" id="CAE7847204.1"/>
    </source>
</evidence>
<reference evidence="2" key="1">
    <citation type="submission" date="2021-02" db="EMBL/GenBank/DDBJ databases">
        <authorList>
            <person name="Dougan E. K."/>
            <person name="Rhodes N."/>
            <person name="Thang M."/>
            <person name="Chan C."/>
        </authorList>
    </citation>
    <scope>NUCLEOTIDE SEQUENCE</scope>
</reference>
<keyword evidence="3" id="KW-1185">Reference proteome</keyword>
<organism evidence="2 3">
    <name type="scientific">Symbiodinium necroappetens</name>
    <dbReference type="NCBI Taxonomy" id="1628268"/>
    <lineage>
        <taxon>Eukaryota</taxon>
        <taxon>Sar</taxon>
        <taxon>Alveolata</taxon>
        <taxon>Dinophyceae</taxon>
        <taxon>Suessiales</taxon>
        <taxon>Symbiodiniaceae</taxon>
        <taxon>Symbiodinium</taxon>
    </lineage>
</organism>
<dbReference type="EMBL" id="CAJNJA010052577">
    <property type="protein sequence ID" value="CAE7847204.1"/>
    <property type="molecule type" value="Genomic_DNA"/>
</dbReference>
<accession>A0A813A2W7</accession>
<dbReference type="Proteomes" id="UP000601435">
    <property type="component" value="Unassembled WGS sequence"/>
</dbReference>
<evidence type="ECO:0000313" key="3">
    <source>
        <dbReference type="Proteomes" id="UP000601435"/>
    </source>
</evidence>
<sequence length="207" mass="22113">MNQILGNIKNVAENSDVLRPIVETMTSAGNLETPSIEVLSPLILEFYGLASHPSPEQAAALAHQDAWGDARAAELVRMYEKGFAIFLKAGGNAASLKRADPDDDISDPYIQEGESDSVETPRTAESKTTTSESAEDSLESAGGFSEHFSVDDIGPRSLDNALTSVVDENEKALPLQAPAPREQMQALLDAGVAKLSQLLLFRSTEVA</sequence>